<evidence type="ECO:0000256" key="1">
    <source>
        <dbReference type="SAM" id="MobiDB-lite"/>
    </source>
</evidence>
<keyword evidence="4" id="KW-1185">Reference proteome</keyword>
<dbReference type="STRING" id="906689.A0A2I0WGF7"/>
<evidence type="ECO:0000313" key="3">
    <source>
        <dbReference type="EMBL" id="PKU74754.1"/>
    </source>
</evidence>
<feature type="region of interest" description="Disordered" evidence="1">
    <location>
        <begin position="247"/>
        <end position="294"/>
    </location>
</feature>
<dbReference type="AlphaFoldDB" id="A0A2I0WGF7"/>
<organism evidence="3 4">
    <name type="scientific">Dendrobium catenatum</name>
    <dbReference type="NCBI Taxonomy" id="906689"/>
    <lineage>
        <taxon>Eukaryota</taxon>
        <taxon>Viridiplantae</taxon>
        <taxon>Streptophyta</taxon>
        <taxon>Embryophyta</taxon>
        <taxon>Tracheophyta</taxon>
        <taxon>Spermatophyta</taxon>
        <taxon>Magnoliopsida</taxon>
        <taxon>Liliopsida</taxon>
        <taxon>Asparagales</taxon>
        <taxon>Orchidaceae</taxon>
        <taxon>Epidendroideae</taxon>
        <taxon>Malaxideae</taxon>
        <taxon>Dendrobiinae</taxon>
        <taxon>Dendrobium</taxon>
    </lineage>
</organism>
<gene>
    <name evidence="3" type="ORF">MA16_Dca004945</name>
</gene>
<dbReference type="PANTHER" id="PTHR31286:SF180">
    <property type="entry name" value="OS10G0362600 PROTEIN"/>
    <property type="match status" value="1"/>
</dbReference>
<keyword evidence="3" id="KW-0269">Exonuclease</keyword>
<dbReference type="EMBL" id="KZ502668">
    <property type="protein sequence ID" value="PKU74754.1"/>
    <property type="molecule type" value="Genomic_DNA"/>
</dbReference>
<evidence type="ECO:0000259" key="2">
    <source>
        <dbReference type="Pfam" id="PF14111"/>
    </source>
</evidence>
<dbReference type="InterPro" id="IPR025558">
    <property type="entry name" value="DUF4283"/>
</dbReference>
<evidence type="ECO:0000313" key="4">
    <source>
        <dbReference type="Proteomes" id="UP000233837"/>
    </source>
</evidence>
<keyword evidence="3" id="KW-0378">Hydrolase</keyword>
<sequence>MDSLSSLSFPPLNPLFNTKTPISSTLERLWSSIAASPEPVLDSLPVSLIETPEVIVPFNKEYTAAAASEWKLSLVGYSVGKRPYYEALLSTAKRIWKLKGTLQLIALSDGFFLFNFSNAEDYEMVWSKGAWFFHGKPFVFQKWSKDFQPTRENFSTIPIWVRIIDLPLVCWNSEGISKIASKIGTPLSVDVLTVAKTRLTYARVCIQVATTSEFPEMVPISIEDVVYHLKIQYEWKPNPCDTCKSMAHTSSYCPSNPQPPQQVTQPPRGRSTSRNHRRKHPSQGPSSQTRTLGVVPKKIITSTASTNVLATSSLGIIHPKLPFLPPRLMNSEIRRKLLLGMRLPPPLGSLPLCPSRLLLSLFILPTSPFLISIPQLMNVLVTWSRSLPIH</sequence>
<feature type="compositionally biased region" description="Basic residues" evidence="1">
    <location>
        <begin position="271"/>
        <end position="281"/>
    </location>
</feature>
<protein>
    <submittedName>
        <fullName evidence="3">RNA exonuclease 1</fullName>
    </submittedName>
</protein>
<proteinExistence type="predicted"/>
<feature type="domain" description="DUF4283" evidence="2">
    <location>
        <begin position="67"/>
        <end position="150"/>
    </location>
</feature>
<dbReference type="GO" id="GO:0004527">
    <property type="term" value="F:exonuclease activity"/>
    <property type="evidence" value="ECO:0007669"/>
    <property type="project" value="UniProtKB-KW"/>
</dbReference>
<dbReference type="PANTHER" id="PTHR31286">
    <property type="entry name" value="GLYCINE-RICH CELL WALL STRUCTURAL PROTEIN 1.8-LIKE"/>
    <property type="match status" value="1"/>
</dbReference>
<accession>A0A2I0WGF7</accession>
<name>A0A2I0WGF7_9ASPA</name>
<dbReference type="Proteomes" id="UP000233837">
    <property type="component" value="Unassembled WGS sequence"/>
</dbReference>
<dbReference type="Pfam" id="PF14111">
    <property type="entry name" value="DUF4283"/>
    <property type="match status" value="1"/>
</dbReference>
<reference evidence="3 4" key="1">
    <citation type="journal article" date="2016" name="Sci. Rep.">
        <title>The Dendrobium catenatum Lindl. genome sequence provides insights into polysaccharide synthase, floral development and adaptive evolution.</title>
        <authorList>
            <person name="Zhang G.Q."/>
            <person name="Xu Q."/>
            <person name="Bian C."/>
            <person name="Tsai W.C."/>
            <person name="Yeh C.M."/>
            <person name="Liu K.W."/>
            <person name="Yoshida K."/>
            <person name="Zhang L.S."/>
            <person name="Chang S.B."/>
            <person name="Chen F."/>
            <person name="Shi Y."/>
            <person name="Su Y.Y."/>
            <person name="Zhang Y.Q."/>
            <person name="Chen L.J."/>
            <person name="Yin Y."/>
            <person name="Lin M."/>
            <person name="Huang H."/>
            <person name="Deng H."/>
            <person name="Wang Z.W."/>
            <person name="Zhu S.L."/>
            <person name="Zhao X."/>
            <person name="Deng C."/>
            <person name="Niu S.C."/>
            <person name="Huang J."/>
            <person name="Wang M."/>
            <person name="Liu G.H."/>
            <person name="Yang H.J."/>
            <person name="Xiao X.J."/>
            <person name="Hsiao Y.Y."/>
            <person name="Wu W.L."/>
            <person name="Chen Y.Y."/>
            <person name="Mitsuda N."/>
            <person name="Ohme-Takagi M."/>
            <person name="Luo Y.B."/>
            <person name="Van de Peer Y."/>
            <person name="Liu Z.J."/>
        </authorList>
    </citation>
    <scope>NUCLEOTIDE SEQUENCE [LARGE SCALE GENOMIC DNA]</scope>
    <source>
        <tissue evidence="3">The whole plant</tissue>
    </source>
</reference>
<reference evidence="3 4" key="2">
    <citation type="journal article" date="2017" name="Nature">
        <title>The Apostasia genome and the evolution of orchids.</title>
        <authorList>
            <person name="Zhang G.Q."/>
            <person name="Liu K.W."/>
            <person name="Li Z."/>
            <person name="Lohaus R."/>
            <person name="Hsiao Y.Y."/>
            <person name="Niu S.C."/>
            <person name="Wang J.Y."/>
            <person name="Lin Y.C."/>
            <person name="Xu Q."/>
            <person name="Chen L.J."/>
            <person name="Yoshida K."/>
            <person name="Fujiwara S."/>
            <person name="Wang Z.W."/>
            <person name="Zhang Y.Q."/>
            <person name="Mitsuda N."/>
            <person name="Wang M."/>
            <person name="Liu G.H."/>
            <person name="Pecoraro L."/>
            <person name="Huang H.X."/>
            <person name="Xiao X.J."/>
            <person name="Lin M."/>
            <person name="Wu X.Y."/>
            <person name="Wu W.L."/>
            <person name="Chen Y.Y."/>
            <person name="Chang S.B."/>
            <person name="Sakamoto S."/>
            <person name="Ohme-Takagi M."/>
            <person name="Yagi M."/>
            <person name="Zeng S.J."/>
            <person name="Shen C.Y."/>
            <person name="Yeh C.M."/>
            <person name="Luo Y.B."/>
            <person name="Tsai W.C."/>
            <person name="Van de Peer Y."/>
            <person name="Liu Z.J."/>
        </authorList>
    </citation>
    <scope>NUCLEOTIDE SEQUENCE [LARGE SCALE GENOMIC DNA]</scope>
    <source>
        <tissue evidence="3">The whole plant</tissue>
    </source>
</reference>
<keyword evidence="3" id="KW-0540">Nuclease</keyword>
<dbReference type="InterPro" id="IPR040256">
    <property type="entry name" value="At4g02000-like"/>
</dbReference>